<dbReference type="Gene3D" id="1.10.10.10">
    <property type="entry name" value="Winged helix-like DNA-binding domain superfamily/Winged helix DNA-binding domain"/>
    <property type="match status" value="1"/>
</dbReference>
<comment type="similarity">
    <text evidence="1">In the C-terminal section; belongs to the class-I pyridoxal-phosphate-dependent aminotransferase family.</text>
</comment>
<evidence type="ECO:0000313" key="7">
    <source>
        <dbReference type="EMBL" id="APT59993.1"/>
    </source>
</evidence>
<keyword evidence="2" id="KW-0663">Pyridoxal phosphate</keyword>
<dbReference type="PANTHER" id="PTHR46577">
    <property type="entry name" value="HTH-TYPE TRANSCRIPTIONAL REGULATORY PROTEIN GABR"/>
    <property type="match status" value="1"/>
</dbReference>
<dbReference type="InterPro" id="IPR015424">
    <property type="entry name" value="PyrdxlP-dep_Trfase"/>
</dbReference>
<protein>
    <submittedName>
        <fullName evidence="7">GntR family transcriptional regulator</fullName>
    </submittedName>
</protein>
<evidence type="ECO:0000256" key="3">
    <source>
        <dbReference type="ARBA" id="ARBA00023015"/>
    </source>
</evidence>
<dbReference type="InterPro" id="IPR036390">
    <property type="entry name" value="WH_DNA-bd_sf"/>
</dbReference>
<dbReference type="STRING" id="257708.RGI145_22135"/>
<evidence type="ECO:0000259" key="6">
    <source>
        <dbReference type="PROSITE" id="PS50949"/>
    </source>
</evidence>
<dbReference type="GO" id="GO:0003677">
    <property type="term" value="F:DNA binding"/>
    <property type="evidence" value="ECO:0007669"/>
    <property type="project" value="UniProtKB-KW"/>
</dbReference>
<dbReference type="KEGG" id="rgi:RGI145_22135"/>
<evidence type="ECO:0000256" key="2">
    <source>
        <dbReference type="ARBA" id="ARBA00022898"/>
    </source>
</evidence>
<keyword evidence="5" id="KW-0804">Transcription</keyword>
<dbReference type="Pfam" id="PF00392">
    <property type="entry name" value="GntR"/>
    <property type="match status" value="1"/>
</dbReference>
<dbReference type="InterPro" id="IPR015421">
    <property type="entry name" value="PyrdxlP-dep_Trfase_major"/>
</dbReference>
<keyword evidence="3" id="KW-0805">Transcription regulation</keyword>
<dbReference type="Pfam" id="PF00155">
    <property type="entry name" value="Aminotran_1_2"/>
    <property type="match status" value="1"/>
</dbReference>
<dbReference type="InterPro" id="IPR000524">
    <property type="entry name" value="Tscrpt_reg_HTH_GntR"/>
</dbReference>
<dbReference type="GO" id="GO:0030170">
    <property type="term" value="F:pyridoxal phosphate binding"/>
    <property type="evidence" value="ECO:0007669"/>
    <property type="project" value="InterPro"/>
</dbReference>
<dbReference type="GO" id="GO:0003700">
    <property type="term" value="F:DNA-binding transcription factor activity"/>
    <property type="evidence" value="ECO:0007669"/>
    <property type="project" value="InterPro"/>
</dbReference>
<organism evidence="7 8">
    <name type="scientific">Roseomonas gilardii</name>
    <dbReference type="NCBI Taxonomy" id="257708"/>
    <lineage>
        <taxon>Bacteria</taxon>
        <taxon>Pseudomonadati</taxon>
        <taxon>Pseudomonadota</taxon>
        <taxon>Alphaproteobacteria</taxon>
        <taxon>Acetobacterales</taxon>
        <taxon>Roseomonadaceae</taxon>
        <taxon>Roseomonas</taxon>
    </lineage>
</organism>
<dbReference type="RefSeq" id="WP_075800704.1">
    <property type="nucleotide sequence ID" value="NZ_CP015584.1"/>
</dbReference>
<dbReference type="InterPro" id="IPR036388">
    <property type="entry name" value="WH-like_DNA-bd_sf"/>
</dbReference>
<evidence type="ECO:0000256" key="1">
    <source>
        <dbReference type="ARBA" id="ARBA00005384"/>
    </source>
</evidence>
<dbReference type="CDD" id="cd00609">
    <property type="entry name" value="AAT_like"/>
    <property type="match status" value="1"/>
</dbReference>
<dbReference type="EMBL" id="CP015584">
    <property type="protein sequence ID" value="APT59993.1"/>
    <property type="molecule type" value="Genomic_DNA"/>
</dbReference>
<proteinExistence type="inferred from homology"/>
<dbReference type="Gene3D" id="3.40.640.10">
    <property type="entry name" value="Type I PLP-dependent aspartate aminotransferase-like (Major domain)"/>
    <property type="match status" value="1"/>
</dbReference>
<dbReference type="CDD" id="cd07377">
    <property type="entry name" value="WHTH_GntR"/>
    <property type="match status" value="1"/>
</dbReference>
<dbReference type="AlphaFoldDB" id="A0A1L7AMI0"/>
<gene>
    <name evidence="7" type="ORF">RGI145_22135</name>
</gene>
<dbReference type="PANTHER" id="PTHR46577:SF1">
    <property type="entry name" value="HTH-TYPE TRANSCRIPTIONAL REGULATORY PROTEIN GABR"/>
    <property type="match status" value="1"/>
</dbReference>
<dbReference type="SUPFAM" id="SSF46785">
    <property type="entry name" value="Winged helix' DNA-binding domain"/>
    <property type="match status" value="1"/>
</dbReference>
<dbReference type="PROSITE" id="PS50949">
    <property type="entry name" value="HTH_GNTR"/>
    <property type="match status" value="1"/>
</dbReference>
<accession>A0A1L7AMI0</accession>
<evidence type="ECO:0000256" key="5">
    <source>
        <dbReference type="ARBA" id="ARBA00023163"/>
    </source>
</evidence>
<evidence type="ECO:0000256" key="4">
    <source>
        <dbReference type="ARBA" id="ARBA00023125"/>
    </source>
</evidence>
<dbReference type="Proteomes" id="UP000185494">
    <property type="component" value="Chromosome 2"/>
</dbReference>
<keyword evidence="4" id="KW-0238">DNA-binding</keyword>
<feature type="domain" description="HTH gntR-type" evidence="6">
    <location>
        <begin position="19"/>
        <end position="87"/>
    </location>
</feature>
<evidence type="ECO:0000313" key="8">
    <source>
        <dbReference type="Proteomes" id="UP000185494"/>
    </source>
</evidence>
<dbReference type="SMART" id="SM00345">
    <property type="entry name" value="HTH_GNTR"/>
    <property type="match status" value="1"/>
</dbReference>
<reference evidence="7 8" key="1">
    <citation type="submission" date="2016-05" db="EMBL/GenBank/DDBJ databases">
        <title>Complete Genome and Methylome Analysis of Psychrotrophic Bacterial Isolates from Antarctic Lake Untersee.</title>
        <authorList>
            <person name="Fomenkov A."/>
            <person name="Akimov V.N."/>
            <person name="Vasilyeva L.V."/>
            <person name="Andersen D."/>
            <person name="Vincze T."/>
            <person name="Roberts R.J."/>
        </authorList>
    </citation>
    <scope>NUCLEOTIDE SEQUENCE [LARGE SCALE GENOMIC DNA]</scope>
    <source>
        <strain evidence="7 8">U14-5</strain>
    </source>
</reference>
<dbReference type="SUPFAM" id="SSF53383">
    <property type="entry name" value="PLP-dependent transferases"/>
    <property type="match status" value="1"/>
</dbReference>
<name>A0A1L7AMI0_9PROT</name>
<sequence>MSRSIDDLTWLPIIDRSAGPLYRSIADALDLDIKAGRIAEGIRLPPQRLLAERLGVDFTTVTRAYAEAARRGLVEGRVGQGTFVRLHRADRPAEMGAGFRQEIPSVDLRMNAPPLPGEQGLQDALRHDMGTFAAGLSLDLLLRYQQVGGSPADRQAGADWLRGRLDVPSERVLVCAGAQGALLALLSVLCEPGDLVCCEALTYPGFRSLTAHLRLRLAPIAMDSDGLLPDAFEEACRDNSPKALYCTPTLHNPTTATLPLERRKALVDIARRHGVPIIEDDAYGALAPDGPPPLAALAPEVVFHVSGLAKPVSPALRIAYLAVAEPRQLSRLAAAVRATTGMASPLTAALATHWIGSGMAAEIVTGIRRETAARHAVAMETLPAELIAASSSAFHLWLRMPGEWTRGEFTARLRPADVGIVGSDAFAVSAPPEAVRIALGTARDRPSLRDALQLVADLLAEAPAMSSLLV</sequence>
<dbReference type="InterPro" id="IPR051446">
    <property type="entry name" value="HTH_trans_reg/aminotransferase"/>
</dbReference>
<dbReference type="InterPro" id="IPR004839">
    <property type="entry name" value="Aminotransferase_I/II_large"/>
</dbReference>